<dbReference type="GO" id="GO:0006979">
    <property type="term" value="P:response to oxidative stress"/>
    <property type="evidence" value="ECO:0007669"/>
    <property type="project" value="InterPro"/>
</dbReference>
<reference evidence="12" key="1">
    <citation type="submission" date="2016-11" db="UniProtKB">
        <authorList>
            <consortium name="WormBaseParasite"/>
        </authorList>
    </citation>
    <scope>IDENTIFICATION</scope>
</reference>
<feature type="disulfide bond" evidence="8">
    <location>
        <begin position="751"/>
        <end position="785"/>
    </location>
</feature>
<dbReference type="SUPFAM" id="SSF48113">
    <property type="entry name" value="Heme-dependent peroxidases"/>
    <property type="match status" value="1"/>
</dbReference>
<keyword evidence="3" id="KW-0645">Protease</keyword>
<feature type="domain" description="ShKT" evidence="10">
    <location>
        <begin position="751"/>
        <end position="785"/>
    </location>
</feature>
<keyword evidence="8" id="KW-1015">Disulfide bond</keyword>
<feature type="compositionally biased region" description="Basic and acidic residues" evidence="9">
    <location>
        <begin position="692"/>
        <end position="705"/>
    </location>
</feature>
<keyword evidence="4" id="KW-0479">Metal-binding</keyword>
<dbReference type="SMART" id="SM00254">
    <property type="entry name" value="ShKT"/>
    <property type="match status" value="2"/>
</dbReference>
<evidence type="ECO:0000256" key="9">
    <source>
        <dbReference type="SAM" id="MobiDB-lite"/>
    </source>
</evidence>
<dbReference type="InterPro" id="IPR042089">
    <property type="entry name" value="Peptidase_M13_dom_2"/>
</dbReference>
<evidence type="ECO:0000256" key="3">
    <source>
        <dbReference type="ARBA" id="ARBA00022670"/>
    </source>
</evidence>
<evidence type="ECO:0000256" key="5">
    <source>
        <dbReference type="ARBA" id="ARBA00022801"/>
    </source>
</evidence>
<dbReference type="SUPFAM" id="SSF55486">
    <property type="entry name" value="Metalloproteases ('zincins'), catalytic domain"/>
    <property type="match status" value="1"/>
</dbReference>
<dbReference type="Pfam" id="PF01549">
    <property type="entry name" value="ShK"/>
    <property type="match status" value="2"/>
</dbReference>
<accession>A0A1I7UKP3</accession>
<dbReference type="InterPro" id="IPR018497">
    <property type="entry name" value="Peptidase_M13_C"/>
</dbReference>
<dbReference type="PANTHER" id="PTHR11733">
    <property type="entry name" value="ZINC METALLOPROTEASE FAMILY M13 NEPRILYSIN-RELATED"/>
    <property type="match status" value="1"/>
</dbReference>
<proteinExistence type="inferred from homology"/>
<evidence type="ECO:0000256" key="7">
    <source>
        <dbReference type="ARBA" id="ARBA00023049"/>
    </source>
</evidence>
<dbReference type="GO" id="GO:0005886">
    <property type="term" value="C:plasma membrane"/>
    <property type="evidence" value="ECO:0007669"/>
    <property type="project" value="TreeGrafter"/>
</dbReference>
<dbReference type="InterPro" id="IPR037120">
    <property type="entry name" value="Haem_peroxidase_sf_animal"/>
</dbReference>
<dbReference type="Pfam" id="PF03098">
    <property type="entry name" value="An_peroxidase"/>
    <property type="match status" value="1"/>
</dbReference>
<feature type="compositionally biased region" description="Acidic residues" evidence="9">
    <location>
        <begin position="281"/>
        <end position="305"/>
    </location>
</feature>
<dbReference type="PROSITE" id="PS51670">
    <property type="entry name" value="SHKT"/>
    <property type="match status" value="2"/>
</dbReference>
<evidence type="ECO:0000256" key="8">
    <source>
        <dbReference type="PROSITE-ProRule" id="PRU01005"/>
    </source>
</evidence>
<feature type="region of interest" description="Disordered" evidence="9">
    <location>
        <begin position="279"/>
        <end position="324"/>
    </location>
</feature>
<keyword evidence="11" id="KW-1185">Reference proteome</keyword>
<dbReference type="InterPro" id="IPR010255">
    <property type="entry name" value="Haem_peroxidase_sf"/>
</dbReference>
<sequence length="946" mass="107211">MVALTGFLVASMLILITTVIIMKLNEHPVPTPQALVASGVTVDPPKVTSRPATVPPTCVTPECITLAHQLNNWQDKSVDPCQDFYKMSCGKYHEHTVVDGSRNVKKEKIVDRLMKDFMAKNESTSSPTETALMTFYRKCLALKNPEVCSFCSLCSLCSLKVYNENYDRTEKEVLADVESIGSWPLFQENWDEKKFDLNGMLSKMARLGKWNLGLFRIELPGGPQVMLSPNLMGQSPKPIVEKVVKNILETTKIGFRQDVWEEDLEGVQKLYEELYEHQIDGDDDGGDANDDGGDDDQTPDPDSDDNSFHPPHRIRRQTSDEIEPTNTLEDLQKALPSIDFPRVFENWVHPDRQNLVPKILKQVVVQKAKLFFNETNNEATSALPEATLHVFVEHFFDKENVGIVSEMIEETRENYKEMIRESTWLHEETKKNAILKVEKMKKMVGYPEEFEGIDETFKTLKIDPSETYYRMATKINTFNNEQLMEYMSLEKELNPKVSLMEANAFYDPEDNQITILVPYLDDPLFDSSYPKYAKIAGTGNTLSHEMSHGFDPDGRLADERGKRKDWWTPEDTVEYDKRAECLVQQYNNYDDPDFGKNLDGKVTLSEMIPDQLGVQVSWRAFKKLDLSKEPRIIGFENYSIPKLYFQIAALVRLLCPYYANLEKLTLAEEENEVDASGESPPGTDGAPGSAPEDSKTTTTTDKDDANVDKSCKDKHDLCKFWSSIGECNTNKNWMEDHCPVSCDVCNGVTTCIDRHRLCGFWATIRECETNAVWMLSNCPKACKACKGRSVTAGGTGPGGTFKEDDCTFITTNEDTSIRKTLSIRDVRDSNANFNCAPTQETPNCNRNLCYHLRYRSFDGTCNNLERPLIGSAFTALMRLKKPLYDNGLNAPTSSFLRSRPSARDASRLLLSSSTQIQHHSNALLMQWGQFIAHDLSKTTMLNNQVR</sequence>
<dbReference type="InterPro" id="IPR003582">
    <property type="entry name" value="ShKT_dom"/>
</dbReference>
<keyword evidence="7" id="KW-0482">Metalloprotease</keyword>
<evidence type="ECO:0000313" key="12">
    <source>
        <dbReference type="WBParaSite" id="Csp11.Scaffold630.g16926.t1"/>
    </source>
</evidence>
<comment type="caution">
    <text evidence="8">Lacks conserved residue(s) required for the propagation of feature annotation.</text>
</comment>
<evidence type="ECO:0000313" key="11">
    <source>
        <dbReference type="Proteomes" id="UP000095282"/>
    </source>
</evidence>
<dbReference type="GO" id="GO:0004601">
    <property type="term" value="F:peroxidase activity"/>
    <property type="evidence" value="ECO:0007669"/>
    <property type="project" value="InterPro"/>
</dbReference>
<organism evidence="11 12">
    <name type="scientific">Caenorhabditis tropicalis</name>
    <dbReference type="NCBI Taxonomy" id="1561998"/>
    <lineage>
        <taxon>Eukaryota</taxon>
        <taxon>Metazoa</taxon>
        <taxon>Ecdysozoa</taxon>
        <taxon>Nematoda</taxon>
        <taxon>Chromadorea</taxon>
        <taxon>Rhabditida</taxon>
        <taxon>Rhabditina</taxon>
        <taxon>Rhabditomorpha</taxon>
        <taxon>Rhabditoidea</taxon>
        <taxon>Rhabditidae</taxon>
        <taxon>Peloderinae</taxon>
        <taxon>Caenorhabditis</taxon>
    </lineage>
</organism>
<dbReference type="Gene3D" id="1.10.640.10">
    <property type="entry name" value="Haem peroxidase domain superfamily, animal type"/>
    <property type="match status" value="1"/>
</dbReference>
<evidence type="ECO:0000256" key="6">
    <source>
        <dbReference type="ARBA" id="ARBA00022833"/>
    </source>
</evidence>
<evidence type="ECO:0000259" key="10">
    <source>
        <dbReference type="PROSITE" id="PS51670"/>
    </source>
</evidence>
<dbReference type="PROSITE" id="PS50292">
    <property type="entry name" value="PEROXIDASE_3"/>
    <property type="match status" value="1"/>
</dbReference>
<dbReference type="GO" id="GO:0016485">
    <property type="term" value="P:protein processing"/>
    <property type="evidence" value="ECO:0007669"/>
    <property type="project" value="TreeGrafter"/>
</dbReference>
<protein>
    <submittedName>
        <fullName evidence="12">Neprilysin</fullName>
    </submittedName>
</protein>
<evidence type="ECO:0000256" key="4">
    <source>
        <dbReference type="ARBA" id="ARBA00022723"/>
    </source>
</evidence>
<feature type="disulfide bond" evidence="8">
    <location>
        <begin position="711"/>
        <end position="745"/>
    </location>
</feature>
<dbReference type="Pfam" id="PF01431">
    <property type="entry name" value="Peptidase_M13"/>
    <property type="match status" value="1"/>
</dbReference>
<dbReference type="Gene3D" id="1.10.1380.10">
    <property type="entry name" value="Neutral endopeptidase , domain2"/>
    <property type="match status" value="2"/>
</dbReference>
<dbReference type="InterPro" id="IPR000718">
    <property type="entry name" value="Peptidase_M13"/>
</dbReference>
<dbReference type="STRING" id="1561998.A0A1I7UKP3"/>
<evidence type="ECO:0000256" key="1">
    <source>
        <dbReference type="ARBA" id="ARBA00001947"/>
    </source>
</evidence>
<dbReference type="InterPro" id="IPR024079">
    <property type="entry name" value="MetalloPept_cat_dom_sf"/>
</dbReference>
<dbReference type="eggNOG" id="KOG2408">
    <property type="taxonomic scope" value="Eukaryota"/>
</dbReference>
<dbReference type="PROSITE" id="PS51885">
    <property type="entry name" value="NEPRILYSIN"/>
    <property type="match status" value="1"/>
</dbReference>
<evidence type="ECO:0000256" key="2">
    <source>
        <dbReference type="ARBA" id="ARBA00007357"/>
    </source>
</evidence>
<keyword evidence="5" id="KW-0378">Hydrolase</keyword>
<feature type="region of interest" description="Disordered" evidence="9">
    <location>
        <begin position="670"/>
        <end position="705"/>
    </location>
</feature>
<feature type="domain" description="ShKT" evidence="10">
    <location>
        <begin position="711"/>
        <end position="745"/>
    </location>
</feature>
<comment type="similarity">
    <text evidence="2">Belongs to the peptidase M13 family.</text>
</comment>
<dbReference type="PANTHER" id="PTHR11733:SF7">
    <property type="entry name" value="NEPRILYSIN METALLOPEPTIDASE FAMILY-RELATED"/>
    <property type="match status" value="1"/>
</dbReference>
<dbReference type="InterPro" id="IPR008753">
    <property type="entry name" value="Peptidase_M13_N"/>
</dbReference>
<dbReference type="GO" id="GO:0004222">
    <property type="term" value="F:metalloendopeptidase activity"/>
    <property type="evidence" value="ECO:0007669"/>
    <property type="project" value="InterPro"/>
</dbReference>
<dbReference type="AlphaFoldDB" id="A0A1I7UKP3"/>
<dbReference type="CDD" id="cd08662">
    <property type="entry name" value="M13"/>
    <property type="match status" value="1"/>
</dbReference>
<name>A0A1I7UKP3_9PELO</name>
<dbReference type="GO" id="GO:0046872">
    <property type="term" value="F:metal ion binding"/>
    <property type="evidence" value="ECO:0007669"/>
    <property type="project" value="UniProtKB-KW"/>
</dbReference>
<dbReference type="Gene3D" id="3.40.390.10">
    <property type="entry name" value="Collagenase (Catalytic Domain)"/>
    <property type="match status" value="2"/>
</dbReference>
<dbReference type="WBParaSite" id="Csp11.Scaffold630.g16926.t1">
    <property type="protein sequence ID" value="Csp11.Scaffold630.g16926.t1"/>
    <property type="gene ID" value="Csp11.Scaffold630.g16926"/>
</dbReference>
<dbReference type="Pfam" id="PF05649">
    <property type="entry name" value="Peptidase_M13_N"/>
    <property type="match status" value="2"/>
</dbReference>
<keyword evidence="6" id="KW-0862">Zinc</keyword>
<dbReference type="eggNOG" id="KOG3624">
    <property type="taxonomic scope" value="Eukaryota"/>
</dbReference>
<dbReference type="Proteomes" id="UP000095282">
    <property type="component" value="Unplaced"/>
</dbReference>
<dbReference type="GO" id="GO:0020037">
    <property type="term" value="F:heme binding"/>
    <property type="evidence" value="ECO:0007669"/>
    <property type="project" value="InterPro"/>
</dbReference>
<comment type="cofactor">
    <cofactor evidence="1">
        <name>Zn(2+)</name>
        <dbReference type="ChEBI" id="CHEBI:29105"/>
    </cofactor>
</comment>
<dbReference type="InterPro" id="IPR019791">
    <property type="entry name" value="Haem_peroxidase_animal"/>
</dbReference>